<evidence type="ECO:0000313" key="6">
    <source>
        <dbReference type="Proteomes" id="UP000659654"/>
    </source>
</evidence>
<reference evidence="4" key="2">
    <citation type="submission" date="2020-08" db="EMBL/GenBank/DDBJ databases">
        <authorList>
            <person name="Kikuchi T."/>
        </authorList>
    </citation>
    <scope>NUCLEOTIDE SEQUENCE</scope>
    <source>
        <strain evidence="3">Ka4C1</strain>
    </source>
</reference>
<sequence length="407" mass="46283">MVIVKPRLFPFLILSTTFLTTLSIVPRRNDEKLRQILRDLAVRKDPSPLDDEYLDSETPLDLNFEDMSTLAIVPNWNSLQGLPACQKECNRAFSEAMKVAFQAENNQVRFFGVCKNYEDGVACQNKLIDCPGRDLFDVMTSGLHFMCIEQRKAFERVINCIDAERVQVQAHCEKVCRGRNRLTNWAAQSGLLDIFGSYDKASPRFDGEQFRAVMQDVCDLSKCYLTCFRTDYNNKCGNSAGTLLSEAIVRPMAESQSEPLIQHMSGFMNLFMPHQCGFFLNKDELDPHRIDPHLSEALKRTADEEGGTNSNVSQNDTLENTDNVDPPKHDQNDGFEGPQTIDGTDLEDGFHDEVEETTKDLKPLKDQGQIEQEEKPQTTAKPAHEPEDDEHVEEKFTKDYLELLPED</sequence>
<dbReference type="PANTHER" id="PTHR37442:SF2">
    <property type="entry name" value="CHONDROITIN PROTEOGLYCAN 4"/>
    <property type="match status" value="1"/>
</dbReference>
<dbReference type="InterPro" id="IPR029153">
    <property type="entry name" value="CPG4"/>
</dbReference>
<dbReference type="InterPro" id="IPR053123">
    <property type="entry name" value="CPG4-like"/>
</dbReference>
<dbReference type="EMBL" id="CAJFCV020000002">
    <property type="protein sequence ID" value="CAG9100945.1"/>
    <property type="molecule type" value="Genomic_DNA"/>
</dbReference>
<evidence type="ECO:0000313" key="3">
    <source>
        <dbReference type="EMBL" id="CAD5217398.1"/>
    </source>
</evidence>
<feature type="domain" description="Chondroitin proteoglycan 4" evidence="2">
    <location>
        <begin position="85"/>
        <end position="177"/>
    </location>
</feature>
<feature type="compositionally biased region" description="Polar residues" evidence="1">
    <location>
        <begin position="307"/>
        <end position="323"/>
    </location>
</feature>
<dbReference type="Pfam" id="PF15481">
    <property type="entry name" value="CPG4"/>
    <property type="match status" value="1"/>
</dbReference>
<evidence type="ECO:0000256" key="1">
    <source>
        <dbReference type="SAM" id="MobiDB-lite"/>
    </source>
</evidence>
<feature type="region of interest" description="Disordered" evidence="1">
    <location>
        <begin position="300"/>
        <end position="395"/>
    </location>
</feature>
<dbReference type="Proteomes" id="UP000582659">
    <property type="component" value="Unassembled WGS sequence"/>
</dbReference>
<dbReference type="Proteomes" id="UP000659654">
    <property type="component" value="Unassembled WGS sequence"/>
</dbReference>
<gene>
    <name evidence="3" type="ORF">BXYJ_LOCUS5015</name>
</gene>
<evidence type="ECO:0000259" key="2">
    <source>
        <dbReference type="Pfam" id="PF15481"/>
    </source>
</evidence>
<protein>
    <submittedName>
        <fullName evidence="3">(pine wood nematode) hypothetical protein</fullName>
    </submittedName>
    <submittedName>
        <fullName evidence="7">CPG4 domain-containing protein</fullName>
    </submittedName>
</protein>
<dbReference type="EMBL" id="CAJFDI010000002">
    <property type="protein sequence ID" value="CAD5217398.1"/>
    <property type="molecule type" value="Genomic_DNA"/>
</dbReference>
<dbReference type="eggNOG" id="ENOG502S6Z7">
    <property type="taxonomic scope" value="Eukaryota"/>
</dbReference>
<reference evidence="7" key="1">
    <citation type="submission" date="2016-11" db="UniProtKB">
        <authorList>
            <consortium name="WormBaseParasite"/>
        </authorList>
    </citation>
    <scope>IDENTIFICATION</scope>
</reference>
<dbReference type="Proteomes" id="UP000095284">
    <property type="component" value="Unplaced"/>
</dbReference>
<evidence type="ECO:0000313" key="4">
    <source>
        <dbReference type="EMBL" id="CAG9100945.1"/>
    </source>
</evidence>
<organism evidence="5 7">
    <name type="scientific">Bursaphelenchus xylophilus</name>
    <name type="common">Pinewood nematode worm</name>
    <name type="synonym">Aphelenchoides xylophilus</name>
    <dbReference type="NCBI Taxonomy" id="6326"/>
    <lineage>
        <taxon>Eukaryota</taxon>
        <taxon>Metazoa</taxon>
        <taxon>Ecdysozoa</taxon>
        <taxon>Nematoda</taxon>
        <taxon>Chromadorea</taxon>
        <taxon>Rhabditida</taxon>
        <taxon>Tylenchina</taxon>
        <taxon>Tylenchomorpha</taxon>
        <taxon>Aphelenchoidea</taxon>
        <taxon>Aphelenchoididae</taxon>
        <taxon>Bursaphelenchus</taxon>
    </lineage>
</organism>
<keyword evidence="6" id="KW-1185">Reference proteome</keyword>
<dbReference type="WBParaSite" id="BXY_1693500.1">
    <property type="protein sequence ID" value="BXY_1693500.1"/>
    <property type="gene ID" value="BXY_1693500"/>
</dbReference>
<dbReference type="PANTHER" id="PTHR37442">
    <property type="entry name" value="F18A1.7 PROTEIN-RELATED"/>
    <property type="match status" value="1"/>
</dbReference>
<feature type="compositionally biased region" description="Basic and acidic residues" evidence="1">
    <location>
        <begin position="348"/>
        <end position="365"/>
    </location>
</feature>
<proteinExistence type="predicted"/>
<dbReference type="OrthoDB" id="5854862at2759"/>
<name>A0A1I7SV61_BURXY</name>
<evidence type="ECO:0000313" key="5">
    <source>
        <dbReference type="Proteomes" id="UP000095284"/>
    </source>
</evidence>
<evidence type="ECO:0000313" key="7">
    <source>
        <dbReference type="WBParaSite" id="BXY_1693500.1"/>
    </source>
</evidence>
<dbReference type="AlphaFoldDB" id="A0A1I7SV61"/>
<accession>A0A1I7SV61</accession>